<dbReference type="EMBL" id="PYAW01000007">
    <property type="protein sequence ID" value="PSL43865.1"/>
    <property type="molecule type" value="Genomic_DNA"/>
</dbReference>
<evidence type="ECO:0000313" key="2">
    <source>
        <dbReference type="Proteomes" id="UP000240971"/>
    </source>
</evidence>
<dbReference type="Proteomes" id="UP000240971">
    <property type="component" value="Unassembled WGS sequence"/>
</dbReference>
<gene>
    <name evidence="1" type="ORF">CLV51_107176</name>
</gene>
<keyword evidence="2" id="KW-1185">Reference proteome</keyword>
<evidence type="ECO:0000313" key="1">
    <source>
        <dbReference type="EMBL" id="PSL43865.1"/>
    </source>
</evidence>
<name>A0A2P8HCA8_CHINA</name>
<comment type="caution">
    <text evidence="1">The sequence shown here is derived from an EMBL/GenBank/DDBJ whole genome shotgun (WGS) entry which is preliminary data.</text>
</comment>
<organism evidence="1 2">
    <name type="scientific">Chitinophaga niastensis</name>
    <dbReference type="NCBI Taxonomy" id="536980"/>
    <lineage>
        <taxon>Bacteria</taxon>
        <taxon>Pseudomonadati</taxon>
        <taxon>Bacteroidota</taxon>
        <taxon>Chitinophagia</taxon>
        <taxon>Chitinophagales</taxon>
        <taxon>Chitinophagaceae</taxon>
        <taxon>Chitinophaga</taxon>
    </lineage>
</organism>
<accession>A0A2P8HCA8</accession>
<proteinExistence type="predicted"/>
<sequence>MKQKIEKKLSLSKIKISRLNDVITSDPNLCPTGRKTCIDVCGTVAATIISCNTTTTL</sequence>
<protein>
    <submittedName>
        <fullName evidence="1">Uncharacterized protein</fullName>
    </submittedName>
</protein>
<dbReference type="AlphaFoldDB" id="A0A2P8HCA8"/>
<reference evidence="1 2" key="1">
    <citation type="submission" date="2018-03" db="EMBL/GenBank/DDBJ databases">
        <title>Genomic Encyclopedia of Archaeal and Bacterial Type Strains, Phase II (KMG-II): from individual species to whole genera.</title>
        <authorList>
            <person name="Goeker M."/>
        </authorList>
    </citation>
    <scope>NUCLEOTIDE SEQUENCE [LARGE SCALE GENOMIC DNA]</scope>
    <source>
        <strain evidence="1 2">DSM 24859</strain>
    </source>
</reference>